<dbReference type="PROSITE" id="PS50076">
    <property type="entry name" value="DNAJ_2"/>
    <property type="match status" value="1"/>
</dbReference>
<dbReference type="GO" id="GO:0016020">
    <property type="term" value="C:membrane"/>
    <property type="evidence" value="ECO:0007669"/>
    <property type="project" value="UniProtKB-SubCell"/>
</dbReference>
<keyword evidence="6 7" id="KW-0472">Membrane</keyword>
<evidence type="ECO:0000256" key="5">
    <source>
        <dbReference type="ARBA" id="ARBA00022989"/>
    </source>
</evidence>
<keyword evidence="5 7" id="KW-1133">Transmembrane helix</keyword>
<dbReference type="SUPFAM" id="SSF46565">
    <property type="entry name" value="Chaperone J-domain"/>
    <property type="match status" value="1"/>
</dbReference>
<comment type="subcellular location">
    <subcellularLocation>
        <location evidence="2">Membrane</location>
        <topology evidence="2">Multi-pass membrane protein</topology>
    </subcellularLocation>
</comment>
<dbReference type="PRINTS" id="PR00625">
    <property type="entry name" value="JDOMAIN"/>
</dbReference>
<feature type="domain" description="J" evidence="8">
    <location>
        <begin position="289"/>
        <end position="358"/>
    </location>
</feature>
<feature type="transmembrane region" description="Helical" evidence="7">
    <location>
        <begin position="12"/>
        <end position="31"/>
    </location>
</feature>
<evidence type="ECO:0000259" key="8">
    <source>
        <dbReference type="PROSITE" id="PS50076"/>
    </source>
</evidence>
<feature type="transmembrane region" description="Helical" evidence="7">
    <location>
        <begin position="208"/>
        <end position="225"/>
    </location>
</feature>
<evidence type="ECO:0000256" key="2">
    <source>
        <dbReference type="ARBA" id="ARBA00004141"/>
    </source>
</evidence>
<evidence type="ECO:0000313" key="10">
    <source>
        <dbReference type="Proteomes" id="UP001372834"/>
    </source>
</evidence>
<protein>
    <recommendedName>
        <fullName evidence="3">DnaJ homolog subfamily C member 22</fullName>
    </recommendedName>
</protein>
<dbReference type="CDD" id="cd06257">
    <property type="entry name" value="DnaJ"/>
    <property type="match status" value="1"/>
</dbReference>
<dbReference type="PANTHER" id="PTHR44733:SF1">
    <property type="entry name" value="DNAJ HOMOLOG SUBFAMILY C MEMBER 22"/>
    <property type="match status" value="1"/>
</dbReference>
<dbReference type="EMBL" id="JAWJWE010000036">
    <property type="protein sequence ID" value="KAK6628638.1"/>
    <property type="molecule type" value="Genomic_DNA"/>
</dbReference>
<proteinExistence type="predicted"/>
<accession>A0AAN8PZJ3</accession>
<feature type="transmembrane region" description="Helical" evidence="7">
    <location>
        <begin position="93"/>
        <end position="113"/>
    </location>
</feature>
<name>A0AAN8PZJ3_POLSC</name>
<dbReference type="InterPro" id="IPR001623">
    <property type="entry name" value="DnaJ_domain"/>
</dbReference>
<dbReference type="AlphaFoldDB" id="A0AAN8PZJ3"/>
<evidence type="ECO:0000256" key="1">
    <source>
        <dbReference type="ARBA" id="ARBA00002080"/>
    </source>
</evidence>
<dbReference type="Gene3D" id="1.10.287.110">
    <property type="entry name" value="DnaJ domain"/>
    <property type="match status" value="1"/>
</dbReference>
<dbReference type="InterPro" id="IPR036869">
    <property type="entry name" value="J_dom_sf"/>
</dbReference>
<comment type="function">
    <text evidence="1">May function as a co-chaperone.</text>
</comment>
<evidence type="ECO:0000256" key="6">
    <source>
        <dbReference type="ARBA" id="ARBA00023136"/>
    </source>
</evidence>
<dbReference type="PANTHER" id="PTHR44733">
    <property type="entry name" value="DNAJ HOMOLOG SUBFAMILY C MEMBER 22"/>
    <property type="match status" value="1"/>
</dbReference>
<evidence type="ECO:0000256" key="3">
    <source>
        <dbReference type="ARBA" id="ARBA00020945"/>
    </source>
</evidence>
<keyword evidence="4 7" id="KW-0812">Transmembrane</keyword>
<reference evidence="9 10" key="1">
    <citation type="submission" date="2023-10" db="EMBL/GenBank/DDBJ databases">
        <title>Genomes of two closely related lineages of the louse Polyplax serrata with different host specificities.</title>
        <authorList>
            <person name="Martinu J."/>
            <person name="Tarabai H."/>
            <person name="Stefka J."/>
            <person name="Hypsa V."/>
        </authorList>
    </citation>
    <scope>NUCLEOTIDE SEQUENCE [LARGE SCALE GENOMIC DNA]</scope>
    <source>
        <strain evidence="9">HR10_N</strain>
    </source>
</reference>
<dbReference type="Pfam" id="PF05154">
    <property type="entry name" value="TM2"/>
    <property type="match status" value="1"/>
</dbReference>
<organism evidence="9 10">
    <name type="scientific">Polyplax serrata</name>
    <name type="common">Common mouse louse</name>
    <dbReference type="NCBI Taxonomy" id="468196"/>
    <lineage>
        <taxon>Eukaryota</taxon>
        <taxon>Metazoa</taxon>
        <taxon>Ecdysozoa</taxon>
        <taxon>Arthropoda</taxon>
        <taxon>Hexapoda</taxon>
        <taxon>Insecta</taxon>
        <taxon>Pterygota</taxon>
        <taxon>Neoptera</taxon>
        <taxon>Paraneoptera</taxon>
        <taxon>Psocodea</taxon>
        <taxon>Troctomorpha</taxon>
        <taxon>Phthiraptera</taxon>
        <taxon>Anoplura</taxon>
        <taxon>Polyplacidae</taxon>
        <taxon>Polyplax</taxon>
    </lineage>
</organism>
<feature type="transmembrane region" description="Helical" evidence="7">
    <location>
        <begin position="37"/>
        <end position="53"/>
    </location>
</feature>
<gene>
    <name evidence="9" type="ORF">RUM43_002453</name>
</gene>
<comment type="caution">
    <text evidence="9">The sequence shown here is derived from an EMBL/GenBank/DDBJ whole genome shotgun (WGS) entry which is preliminary data.</text>
</comment>
<evidence type="ECO:0000256" key="4">
    <source>
        <dbReference type="ARBA" id="ARBA00022692"/>
    </source>
</evidence>
<evidence type="ECO:0000313" key="9">
    <source>
        <dbReference type="EMBL" id="KAK6628638.1"/>
    </source>
</evidence>
<sequence>MGAMKPKAKSLKLTYFLWLTTGFFGGHHIYLGRDVQGFLWLCTLGGGLGFGWFRDLFCIPRYVAEANSDPRYVEEQIKRLRSTRKPPFSGTRFMGMLMMGYIFGGIVQCAIPVDPVFEYDLSFLNILIPLSCTVGVWLVGNMGQEQGTFWWPLAASYAAYPLSVYVDDETTWFSLMTLASSLAFDHLSKEWRRTPRKVRSKSRRFVTFVAAYVLYLSLITSYLYFNASLTDSDGEEIQFHEAISHFFTSPWWVDLKQSLIDIYVFAQHHGWYEIWREIIDLSDPNGEINAYKVLGVDPMSPQAEITSKWRTLSREFHPDKVKDPDKKAEAQAKFMEIQQAYEILSKIKLRRRSKNRKSQT</sequence>
<dbReference type="InterPro" id="IPR007829">
    <property type="entry name" value="TM2"/>
</dbReference>
<feature type="transmembrane region" description="Helical" evidence="7">
    <location>
        <begin position="119"/>
        <end position="140"/>
    </location>
</feature>
<dbReference type="SMART" id="SM00271">
    <property type="entry name" value="DnaJ"/>
    <property type="match status" value="1"/>
</dbReference>
<dbReference type="Proteomes" id="UP001372834">
    <property type="component" value="Unassembled WGS sequence"/>
</dbReference>
<dbReference type="Pfam" id="PF00226">
    <property type="entry name" value="DnaJ"/>
    <property type="match status" value="1"/>
</dbReference>
<evidence type="ECO:0000256" key="7">
    <source>
        <dbReference type="SAM" id="Phobius"/>
    </source>
</evidence>